<gene>
    <name evidence="3" type="ORF">E2C01_067185</name>
</gene>
<proteinExistence type="predicted"/>
<feature type="region of interest" description="Disordered" evidence="1">
    <location>
        <begin position="55"/>
        <end position="85"/>
    </location>
</feature>
<reference evidence="3 4" key="1">
    <citation type="submission" date="2019-05" db="EMBL/GenBank/DDBJ databases">
        <title>Another draft genome of Portunus trituberculatus and its Hox gene families provides insights of decapod evolution.</title>
        <authorList>
            <person name="Jeong J.-H."/>
            <person name="Song I."/>
            <person name="Kim S."/>
            <person name="Choi T."/>
            <person name="Kim D."/>
            <person name="Ryu S."/>
            <person name="Kim W."/>
        </authorList>
    </citation>
    <scope>NUCLEOTIDE SEQUENCE [LARGE SCALE GENOMIC DNA]</scope>
    <source>
        <tissue evidence="3">Muscle</tissue>
    </source>
</reference>
<evidence type="ECO:0000313" key="3">
    <source>
        <dbReference type="EMBL" id="MPC72871.1"/>
    </source>
</evidence>
<keyword evidence="2" id="KW-0732">Signal</keyword>
<feature type="chain" id="PRO_5022765001" evidence="2">
    <location>
        <begin position="24"/>
        <end position="113"/>
    </location>
</feature>
<protein>
    <submittedName>
        <fullName evidence="3">Uncharacterized protein</fullName>
    </submittedName>
</protein>
<sequence>MTSAWLGFVYTWISLWDPSTAEAKRLPRGDLGPTARPVPRHRAAWIRQRAASRIPLSSKSSAAPPHAQVLRSGFGSHGSARPSNRIREYIKSQILPSSMSQWYRKSSGNPEGI</sequence>
<comment type="caution">
    <text evidence="3">The sequence shown here is derived from an EMBL/GenBank/DDBJ whole genome shotgun (WGS) entry which is preliminary data.</text>
</comment>
<feature type="signal peptide" evidence="2">
    <location>
        <begin position="1"/>
        <end position="23"/>
    </location>
</feature>
<evidence type="ECO:0000313" key="4">
    <source>
        <dbReference type="Proteomes" id="UP000324222"/>
    </source>
</evidence>
<evidence type="ECO:0000256" key="1">
    <source>
        <dbReference type="SAM" id="MobiDB-lite"/>
    </source>
</evidence>
<organism evidence="3 4">
    <name type="scientific">Portunus trituberculatus</name>
    <name type="common">Swimming crab</name>
    <name type="synonym">Neptunus trituberculatus</name>
    <dbReference type="NCBI Taxonomy" id="210409"/>
    <lineage>
        <taxon>Eukaryota</taxon>
        <taxon>Metazoa</taxon>
        <taxon>Ecdysozoa</taxon>
        <taxon>Arthropoda</taxon>
        <taxon>Crustacea</taxon>
        <taxon>Multicrustacea</taxon>
        <taxon>Malacostraca</taxon>
        <taxon>Eumalacostraca</taxon>
        <taxon>Eucarida</taxon>
        <taxon>Decapoda</taxon>
        <taxon>Pleocyemata</taxon>
        <taxon>Brachyura</taxon>
        <taxon>Eubrachyura</taxon>
        <taxon>Portunoidea</taxon>
        <taxon>Portunidae</taxon>
        <taxon>Portuninae</taxon>
        <taxon>Portunus</taxon>
    </lineage>
</organism>
<dbReference type="EMBL" id="VSRR010035585">
    <property type="protein sequence ID" value="MPC72871.1"/>
    <property type="molecule type" value="Genomic_DNA"/>
</dbReference>
<dbReference type="Proteomes" id="UP000324222">
    <property type="component" value="Unassembled WGS sequence"/>
</dbReference>
<name>A0A5B7HJ53_PORTR</name>
<accession>A0A5B7HJ53</accession>
<evidence type="ECO:0000256" key="2">
    <source>
        <dbReference type="SAM" id="SignalP"/>
    </source>
</evidence>
<dbReference type="AlphaFoldDB" id="A0A5B7HJ53"/>
<keyword evidence="4" id="KW-1185">Reference proteome</keyword>